<dbReference type="EMBL" id="DF968236">
    <property type="protein sequence ID" value="GAP47511.1"/>
    <property type="molecule type" value="Genomic_DNA"/>
</dbReference>
<dbReference type="PANTHER" id="PTHR43205">
    <property type="entry name" value="PROSTAGLANDIN REDUCTASE"/>
    <property type="match status" value="1"/>
</dbReference>
<reference evidence="4" key="1">
    <citation type="journal article" date="2015" name="Genome Announc.">
        <title>Draft Genome Sequence of Thiostrepton-Producing Streptomyces azureus ATCC 14921.</title>
        <authorList>
            <person name="Sakihara K."/>
            <person name="Maeda J."/>
            <person name="Tashiro K."/>
            <person name="Fujino Y."/>
            <person name="Kuhara S."/>
            <person name="Ohshima T."/>
            <person name="Ogata S."/>
            <person name="Doi K."/>
        </authorList>
    </citation>
    <scope>NUCLEOTIDE SEQUENCE [LARGE SCALE GENOMIC DNA]</scope>
    <source>
        <strain evidence="4">ATCC14921</strain>
    </source>
</reference>
<evidence type="ECO:0000313" key="4">
    <source>
        <dbReference type="EMBL" id="GAP47511.1"/>
    </source>
</evidence>
<feature type="region of interest" description="Disordered" evidence="2">
    <location>
        <begin position="1"/>
        <end position="34"/>
    </location>
</feature>
<proteinExistence type="predicted"/>
<evidence type="ECO:0000259" key="3">
    <source>
        <dbReference type="SMART" id="SM00829"/>
    </source>
</evidence>
<dbReference type="InterPro" id="IPR041694">
    <property type="entry name" value="ADH_N_2"/>
</dbReference>
<dbReference type="InterPro" id="IPR011032">
    <property type="entry name" value="GroES-like_sf"/>
</dbReference>
<protein>
    <submittedName>
        <fullName evidence="4">Dehydrogenase</fullName>
    </submittedName>
</protein>
<evidence type="ECO:0000256" key="2">
    <source>
        <dbReference type="SAM" id="MobiDB-lite"/>
    </source>
</evidence>
<dbReference type="Gene3D" id="3.90.180.10">
    <property type="entry name" value="Medium-chain alcohol dehydrogenases, catalytic domain"/>
    <property type="match status" value="1"/>
</dbReference>
<dbReference type="GO" id="GO:0016628">
    <property type="term" value="F:oxidoreductase activity, acting on the CH-CH group of donors, NAD or NADP as acceptor"/>
    <property type="evidence" value="ECO:0007669"/>
    <property type="project" value="InterPro"/>
</dbReference>
<organism evidence="4 5">
    <name type="scientific">Streptomyces azureus</name>
    <dbReference type="NCBI Taxonomy" id="146537"/>
    <lineage>
        <taxon>Bacteria</taxon>
        <taxon>Bacillati</taxon>
        <taxon>Actinomycetota</taxon>
        <taxon>Actinomycetes</taxon>
        <taxon>Kitasatosporales</taxon>
        <taxon>Streptomycetaceae</taxon>
        <taxon>Streptomyces</taxon>
    </lineage>
</organism>
<sequence length="335" mass="35690">MSRINHQVRLAARPVGEPRPTDWEHAEERTGQPGDGEFLVQVLCLSIDPAMRGWMNAGRSYIRPVEIGEVMRAGAVGRVIASRHSGFAVGDHVSGSFGVQEYCVSDGRDVTKVDPAAAPLPTYLGALGMSGLTAYFGLIDIGRPEPGQTVVVSGAAGAVGSVVGQIAKILGCRVIGIAGGESKCRLVVDEFGFDAAIDYQKDDVRKALREHAPNGVDVYFDNVGGDVLDAVLLRLARGARIVVCGAISQYNSTKPQGPGNYLSLLVNRASMTGLVVFDYADRYAEGIAQLATWRTEGRLKSLEHVVSGGVAAFPETLMRLFRGENHGKLVLKIAD</sequence>
<dbReference type="InterPro" id="IPR045010">
    <property type="entry name" value="MDR_fam"/>
</dbReference>
<dbReference type="Pfam" id="PF16884">
    <property type="entry name" value="ADH_N_2"/>
    <property type="match status" value="1"/>
</dbReference>
<keyword evidence="1" id="KW-0560">Oxidoreductase</keyword>
<dbReference type="InterPro" id="IPR013149">
    <property type="entry name" value="ADH-like_C"/>
</dbReference>
<evidence type="ECO:0000313" key="5">
    <source>
        <dbReference type="Proteomes" id="UP000053859"/>
    </source>
</evidence>
<dbReference type="InterPro" id="IPR036291">
    <property type="entry name" value="NAD(P)-bd_dom_sf"/>
</dbReference>
<dbReference type="SUPFAM" id="SSF51735">
    <property type="entry name" value="NAD(P)-binding Rossmann-fold domains"/>
    <property type="match status" value="1"/>
</dbReference>
<name>A0A0K8PI08_STRAJ</name>
<feature type="domain" description="Enoyl reductase (ER)" evidence="3">
    <location>
        <begin position="16"/>
        <end position="331"/>
    </location>
</feature>
<evidence type="ECO:0000256" key="1">
    <source>
        <dbReference type="ARBA" id="ARBA00023002"/>
    </source>
</evidence>
<dbReference type="Gene3D" id="3.40.50.720">
    <property type="entry name" value="NAD(P)-binding Rossmann-like Domain"/>
    <property type="match status" value="1"/>
</dbReference>
<keyword evidence="5" id="KW-1185">Reference proteome</keyword>
<dbReference type="CDD" id="cd05288">
    <property type="entry name" value="PGDH"/>
    <property type="match status" value="1"/>
</dbReference>
<dbReference type="PANTHER" id="PTHR43205:SF7">
    <property type="entry name" value="PROSTAGLANDIN REDUCTASE 1"/>
    <property type="match status" value="1"/>
</dbReference>
<dbReference type="SMART" id="SM00829">
    <property type="entry name" value="PKS_ER"/>
    <property type="match status" value="1"/>
</dbReference>
<feature type="compositionally biased region" description="Basic and acidic residues" evidence="2">
    <location>
        <begin position="19"/>
        <end position="30"/>
    </location>
</feature>
<dbReference type="PATRIC" id="fig|146537.3.peg.2368"/>
<dbReference type="Proteomes" id="UP000053859">
    <property type="component" value="Unassembled WGS sequence"/>
</dbReference>
<dbReference type="SUPFAM" id="SSF50129">
    <property type="entry name" value="GroES-like"/>
    <property type="match status" value="1"/>
</dbReference>
<gene>
    <name evidence="4" type="ORF">SAZU_2248</name>
</gene>
<dbReference type="RefSeq" id="WP_174523264.1">
    <property type="nucleotide sequence ID" value="NZ_DF968236.1"/>
</dbReference>
<dbReference type="InterPro" id="IPR020843">
    <property type="entry name" value="ER"/>
</dbReference>
<dbReference type="FunFam" id="3.40.50.720:FF:000121">
    <property type="entry name" value="Prostaglandin reductase 2"/>
    <property type="match status" value="1"/>
</dbReference>
<dbReference type="Pfam" id="PF00107">
    <property type="entry name" value="ADH_zinc_N"/>
    <property type="match status" value="1"/>
</dbReference>
<dbReference type="AlphaFoldDB" id="A0A0K8PI08"/>
<accession>A0A0K8PI08</accession>